<dbReference type="InterPro" id="IPR045087">
    <property type="entry name" value="Cu-oxidase_fam"/>
</dbReference>
<dbReference type="EMBL" id="LPUF01000001">
    <property type="protein sequence ID" value="OQK16383.1"/>
    <property type="molecule type" value="Genomic_DNA"/>
</dbReference>
<dbReference type="GO" id="GO:0016491">
    <property type="term" value="F:oxidoreductase activity"/>
    <property type="evidence" value="ECO:0007669"/>
    <property type="project" value="UniProtKB-KW"/>
</dbReference>
<feature type="domain" description="Plastocyanin-like" evidence="4">
    <location>
        <begin position="67"/>
        <end position="165"/>
    </location>
</feature>
<accession>A0A1V8M4Q8</accession>
<evidence type="ECO:0000256" key="1">
    <source>
        <dbReference type="ARBA" id="ARBA00022723"/>
    </source>
</evidence>
<evidence type="ECO:0000256" key="2">
    <source>
        <dbReference type="ARBA" id="ARBA00023002"/>
    </source>
</evidence>
<dbReference type="Proteomes" id="UP000191980">
    <property type="component" value="Unassembled WGS sequence"/>
</dbReference>
<protein>
    <recommendedName>
        <fullName evidence="4">Plastocyanin-like domain-containing protein</fullName>
    </recommendedName>
</protein>
<dbReference type="PANTHER" id="PTHR11709:SF394">
    <property type="entry name" value="FI03373P-RELATED"/>
    <property type="match status" value="1"/>
</dbReference>
<keyword evidence="6" id="KW-1185">Reference proteome</keyword>
<dbReference type="InterPro" id="IPR008972">
    <property type="entry name" value="Cupredoxin"/>
</dbReference>
<comment type="caution">
    <text evidence="5">The sequence shown here is derived from an EMBL/GenBank/DDBJ whole genome shotgun (WGS) entry which is preliminary data.</text>
</comment>
<dbReference type="Pfam" id="PF07732">
    <property type="entry name" value="Cu-oxidase_3"/>
    <property type="match status" value="1"/>
</dbReference>
<dbReference type="STRING" id="1420851.AU255_00255"/>
<dbReference type="OrthoDB" id="9757546at2"/>
<keyword evidence="1" id="KW-0479">Metal-binding</keyword>
<evidence type="ECO:0000256" key="3">
    <source>
        <dbReference type="ARBA" id="ARBA00023008"/>
    </source>
</evidence>
<dbReference type="PANTHER" id="PTHR11709">
    <property type="entry name" value="MULTI-COPPER OXIDASE"/>
    <property type="match status" value="1"/>
</dbReference>
<evidence type="ECO:0000259" key="4">
    <source>
        <dbReference type="Pfam" id="PF07732"/>
    </source>
</evidence>
<dbReference type="InterPro" id="IPR011707">
    <property type="entry name" value="Cu-oxidase-like_N"/>
</dbReference>
<evidence type="ECO:0000313" key="5">
    <source>
        <dbReference type="EMBL" id="OQK16383.1"/>
    </source>
</evidence>
<keyword evidence="3" id="KW-0186">Copper</keyword>
<sequence>MITKSKILDFQKSVVIAIGFMLFTIDSHAAIDGITGTVFNLSARADHLSTPDGGSVLFWSYAETSKTTGQYPGPTLIVNEGDVVTVNLSNELDVPVSVVFPGQGLITTVPSGDNPGLLTEEVLPGGGPVAYTFTAANPGTYTYHSGTRMELELEMGLVGALIVRPLMGAGIGFAYNHADTQFDSEFLFLLTDMDPGIHLQVESGDMDSVDFSGRFPNYWFINGRAAPDTMKPVNSELLPKQPYNCLPRMHPGDRMLLRIAGGGADLHPFHHHGNHSRVIARNGRMLSSSPGAGADMSNREFTIQSVPGQTVDSIFEWTGEELGWDIYGHQPEDPLEPFEYAADHGKVLPTVEPDAKDLVFGPFFSGSPYLGSSGPLKPGDGGFNLNNGIVFMWHSHNEREMVNRGIFPGGMMTMLIIEHPSVVINP</sequence>
<dbReference type="SUPFAM" id="SSF49503">
    <property type="entry name" value="Cupredoxins"/>
    <property type="match status" value="2"/>
</dbReference>
<organism evidence="5 6">
    <name type="scientific">Methyloprofundus sedimenti</name>
    <dbReference type="NCBI Taxonomy" id="1420851"/>
    <lineage>
        <taxon>Bacteria</taxon>
        <taxon>Pseudomonadati</taxon>
        <taxon>Pseudomonadota</taxon>
        <taxon>Gammaproteobacteria</taxon>
        <taxon>Methylococcales</taxon>
        <taxon>Methylococcaceae</taxon>
        <taxon>Methyloprofundus</taxon>
    </lineage>
</organism>
<keyword evidence="2" id="KW-0560">Oxidoreductase</keyword>
<dbReference type="RefSeq" id="WP_080521009.1">
    <property type="nucleotide sequence ID" value="NZ_LPUF01000001.1"/>
</dbReference>
<dbReference type="Gene3D" id="2.60.40.420">
    <property type="entry name" value="Cupredoxins - blue copper proteins"/>
    <property type="match status" value="1"/>
</dbReference>
<reference evidence="5 6" key="1">
    <citation type="submission" date="2015-12" db="EMBL/GenBank/DDBJ databases">
        <authorList>
            <person name="Shamseldin A."/>
            <person name="Moawad H."/>
            <person name="Abd El-Rahim W.M."/>
            <person name="Sadowsky M.J."/>
        </authorList>
    </citation>
    <scope>NUCLEOTIDE SEQUENCE [LARGE SCALE GENOMIC DNA]</scope>
    <source>
        <strain evidence="5 6">WF1</strain>
    </source>
</reference>
<evidence type="ECO:0000313" key="6">
    <source>
        <dbReference type="Proteomes" id="UP000191980"/>
    </source>
</evidence>
<dbReference type="GO" id="GO:0005507">
    <property type="term" value="F:copper ion binding"/>
    <property type="evidence" value="ECO:0007669"/>
    <property type="project" value="InterPro"/>
</dbReference>
<name>A0A1V8M4Q8_9GAMM</name>
<dbReference type="AlphaFoldDB" id="A0A1V8M4Q8"/>
<gene>
    <name evidence="5" type="ORF">AU255_00255</name>
</gene>
<proteinExistence type="predicted"/>